<dbReference type="Pfam" id="PF08997">
    <property type="entry name" value="UCR_6-4kD"/>
    <property type="match status" value="1"/>
</dbReference>
<proteinExistence type="predicted"/>
<evidence type="ECO:0000313" key="2">
    <source>
        <dbReference type="Proteomes" id="UP000075884"/>
    </source>
</evidence>
<dbReference type="SUPFAM" id="SSF81518">
    <property type="entry name" value="Subunit XI (6.4 kDa protein) of cytochrome bc1 complex (Ubiquinol-cytochrome c reductase)"/>
    <property type="match status" value="1"/>
</dbReference>
<dbReference type="InterPro" id="IPR029027">
    <property type="entry name" value="Single_a-helix_sf"/>
</dbReference>
<evidence type="ECO:0000313" key="1">
    <source>
        <dbReference type="EnsemblMetazoa" id="ADIR000265-PA"/>
    </source>
</evidence>
<dbReference type="GO" id="GO:0005739">
    <property type="term" value="C:mitochondrion"/>
    <property type="evidence" value="ECO:0007669"/>
    <property type="project" value="GOC"/>
</dbReference>
<name>A0A182MY11_9DIPT</name>
<organism evidence="1 2">
    <name type="scientific">Anopheles dirus</name>
    <dbReference type="NCBI Taxonomy" id="7168"/>
    <lineage>
        <taxon>Eukaryota</taxon>
        <taxon>Metazoa</taxon>
        <taxon>Ecdysozoa</taxon>
        <taxon>Arthropoda</taxon>
        <taxon>Hexapoda</taxon>
        <taxon>Insecta</taxon>
        <taxon>Pterygota</taxon>
        <taxon>Neoptera</taxon>
        <taxon>Endopterygota</taxon>
        <taxon>Diptera</taxon>
        <taxon>Nematocera</taxon>
        <taxon>Culicoidea</taxon>
        <taxon>Culicidae</taxon>
        <taxon>Anophelinae</taxon>
        <taxon>Anopheles</taxon>
    </lineage>
</organism>
<reference evidence="2" key="1">
    <citation type="submission" date="2013-03" db="EMBL/GenBank/DDBJ databases">
        <title>The Genome Sequence of Anopheles dirus WRAIR2.</title>
        <authorList>
            <consortium name="The Broad Institute Genomics Platform"/>
            <person name="Neafsey D.E."/>
            <person name="Walton C."/>
            <person name="Walker B."/>
            <person name="Young S.K."/>
            <person name="Zeng Q."/>
            <person name="Gargeya S."/>
            <person name="Fitzgerald M."/>
            <person name="Haas B."/>
            <person name="Abouelleil A."/>
            <person name="Allen A.W."/>
            <person name="Alvarado L."/>
            <person name="Arachchi H.M."/>
            <person name="Berlin A.M."/>
            <person name="Chapman S.B."/>
            <person name="Gainer-Dewar J."/>
            <person name="Goldberg J."/>
            <person name="Griggs A."/>
            <person name="Gujja S."/>
            <person name="Hansen M."/>
            <person name="Howarth C."/>
            <person name="Imamovic A."/>
            <person name="Ireland A."/>
            <person name="Larimer J."/>
            <person name="McCowan C."/>
            <person name="Murphy C."/>
            <person name="Pearson M."/>
            <person name="Poon T.W."/>
            <person name="Priest M."/>
            <person name="Roberts A."/>
            <person name="Saif S."/>
            <person name="Shea T."/>
            <person name="Sisk P."/>
            <person name="Sykes S."/>
            <person name="Wortman J."/>
            <person name="Nusbaum C."/>
            <person name="Birren B."/>
        </authorList>
    </citation>
    <scope>NUCLEOTIDE SEQUENCE [LARGE SCALE GENOMIC DNA]</scope>
    <source>
        <strain evidence="2">WRAIR2</strain>
    </source>
</reference>
<sequence>MPIPILAPSMATVAGSLPPVSTSDSRNVMPPGMLMSNRWILRYVATSEPSGDHTVQVLYSLLSAAHRSGIVPPIRVTSASAYGAAAALVGCYLTDWKVIVAYIPFYGSKFDKKD</sequence>
<reference evidence="1" key="2">
    <citation type="submission" date="2020-05" db="UniProtKB">
        <authorList>
            <consortium name="EnsemblMetazoa"/>
        </authorList>
    </citation>
    <scope>IDENTIFICATION</scope>
    <source>
        <strain evidence="1">WRAIR2</strain>
    </source>
</reference>
<keyword evidence="2" id="KW-1185">Reference proteome</keyword>
<dbReference type="AlphaFoldDB" id="A0A182MY11"/>
<dbReference type="EnsemblMetazoa" id="ADIR000265-RA">
    <property type="protein sequence ID" value="ADIR000265-PA"/>
    <property type="gene ID" value="ADIR000265"/>
</dbReference>
<dbReference type="GO" id="GO:0006122">
    <property type="term" value="P:mitochondrial electron transport, ubiquinol to cytochrome c"/>
    <property type="evidence" value="ECO:0007669"/>
    <property type="project" value="InterPro"/>
</dbReference>
<dbReference type="Proteomes" id="UP000075884">
    <property type="component" value="Unassembled WGS sequence"/>
</dbReference>
<dbReference type="VEuPathDB" id="VectorBase:ADIR000265"/>
<dbReference type="InterPro" id="IPR015089">
    <property type="entry name" value="UQCR"/>
</dbReference>
<accession>A0A182MY11</accession>
<protein>
    <submittedName>
        <fullName evidence="1">Uncharacterized protein</fullName>
    </submittedName>
</protein>
<dbReference type="Gene3D" id="1.20.5.220">
    <property type="match status" value="1"/>
</dbReference>
<dbReference type="STRING" id="7168.A0A182MY11"/>